<keyword evidence="1" id="KW-0472">Membrane</keyword>
<dbReference type="SUPFAM" id="SSF109993">
    <property type="entry name" value="VPS9 domain"/>
    <property type="match status" value="1"/>
</dbReference>
<dbReference type="AlphaFoldDB" id="A0A3P5Z889"/>
<dbReference type="Pfam" id="PF18151">
    <property type="entry name" value="DUF5601"/>
    <property type="match status" value="1"/>
</dbReference>
<dbReference type="InterPro" id="IPR037191">
    <property type="entry name" value="VPS9_dom_sf"/>
</dbReference>
<accession>A0A3P5Z889</accession>
<evidence type="ECO:0000313" key="4">
    <source>
        <dbReference type="EMBL" id="VDC72105.1"/>
    </source>
</evidence>
<organism evidence="4">
    <name type="scientific">Brassica campestris</name>
    <name type="common">Field mustard</name>
    <dbReference type="NCBI Taxonomy" id="3711"/>
    <lineage>
        <taxon>Eukaryota</taxon>
        <taxon>Viridiplantae</taxon>
        <taxon>Streptophyta</taxon>
        <taxon>Embryophyta</taxon>
        <taxon>Tracheophyta</taxon>
        <taxon>Spermatophyta</taxon>
        <taxon>Magnoliopsida</taxon>
        <taxon>eudicotyledons</taxon>
        <taxon>Gunneridae</taxon>
        <taxon>Pentapetalae</taxon>
        <taxon>rosids</taxon>
        <taxon>malvids</taxon>
        <taxon>Brassicales</taxon>
        <taxon>Brassicaceae</taxon>
        <taxon>Brassiceae</taxon>
        <taxon>Brassica</taxon>
    </lineage>
</organism>
<dbReference type="EMBL" id="LS974621">
    <property type="protein sequence ID" value="CAG7877041.1"/>
    <property type="molecule type" value="Genomic_DNA"/>
</dbReference>
<proteinExistence type="predicted"/>
<evidence type="ECO:0000313" key="3">
    <source>
        <dbReference type="EMBL" id="CAG7877041.1"/>
    </source>
</evidence>
<protein>
    <recommendedName>
        <fullName evidence="2">RABX5 catalytic core helical domain-containing protein</fullName>
    </recommendedName>
</protein>
<feature type="transmembrane region" description="Helical" evidence="1">
    <location>
        <begin position="74"/>
        <end position="99"/>
    </location>
</feature>
<dbReference type="Gene3D" id="1.10.246.120">
    <property type="match status" value="1"/>
</dbReference>
<evidence type="ECO:0000256" key="1">
    <source>
        <dbReference type="SAM" id="Phobius"/>
    </source>
</evidence>
<feature type="domain" description="RABX5 catalytic core helical" evidence="2">
    <location>
        <begin position="4"/>
        <end position="51"/>
    </location>
</feature>
<keyword evidence="1" id="KW-0812">Transmembrane</keyword>
<dbReference type="Proteomes" id="UP000694005">
    <property type="component" value="Chromosome A05"/>
</dbReference>
<feature type="non-terminal residue" evidence="4">
    <location>
        <position position="1"/>
    </location>
</feature>
<dbReference type="Gramene" id="A05p35620.2_BraZ1">
    <property type="protein sequence ID" value="A05p35620.2_BraZ1.CDS"/>
    <property type="gene ID" value="A05g35620.2_BraZ1"/>
</dbReference>
<sequence length="118" mass="13601">PDPEKDSAAVQDFFSKMEAAFMAHPLWSGCSEDELDSTGDGLEKYVMTKLFSRVFASNTEGMLYLMRNSFRRCLWFNSSFLLNIFKSKFILICLHIIIISRGTKKTYQKNPNQKPSRS</sequence>
<dbReference type="InterPro" id="IPR041545">
    <property type="entry name" value="DUF5601"/>
</dbReference>
<dbReference type="EMBL" id="LR031570">
    <property type="protein sequence ID" value="VDC72105.1"/>
    <property type="molecule type" value="Genomic_DNA"/>
</dbReference>
<gene>
    <name evidence="4" type="ORF">BRAA05T21819Z</name>
    <name evidence="3" type="ORF">BRAPAZ1V2_A05P35620.2</name>
</gene>
<evidence type="ECO:0000259" key="2">
    <source>
        <dbReference type="Pfam" id="PF18151"/>
    </source>
</evidence>
<keyword evidence="1" id="KW-1133">Transmembrane helix</keyword>
<name>A0A3P5Z889_BRACM</name>
<reference evidence="4" key="1">
    <citation type="submission" date="2018-11" db="EMBL/GenBank/DDBJ databases">
        <authorList>
            <consortium name="Genoscope - CEA"/>
            <person name="William W."/>
        </authorList>
    </citation>
    <scope>NUCLEOTIDE SEQUENCE</scope>
</reference>